<sequence>MSVRKCPSANVRPQMSVRKCPSANVRPQMSGNIFGSVAAEEDNFEQRTRQFFAFVNEGNIEQLRALVDSLNADELRILQRMNQPDVQNPRPAFINAVLHGHTETAVFLLEKGADPQQTMLGQLNGLDMDVTPLWAAVVYANLELCRALIVHGANVEAGTDSGESALLCACFNGNSDIATLLVQKGADVNLADTDGITPLIAASFSGQVDIARLLLSHGAIVAQTDFSGTRFALLGAATEARLEVCRLLVDEWAADVNQETIEGTTALIRASEEGHVDVVNFLIERGANLHHTDMDGYNSLMCAVRNVKTEMARHLVAIGARTDQIGTDGKTARDLAEEGEIAEMIDIFRAAAEQRENVDGQQNEHQQQRM</sequence>
<organism evidence="4 5">
    <name type="scientific">Heterodera trifolii</name>
    <dbReference type="NCBI Taxonomy" id="157864"/>
    <lineage>
        <taxon>Eukaryota</taxon>
        <taxon>Metazoa</taxon>
        <taxon>Ecdysozoa</taxon>
        <taxon>Nematoda</taxon>
        <taxon>Chromadorea</taxon>
        <taxon>Rhabditida</taxon>
        <taxon>Tylenchina</taxon>
        <taxon>Tylenchomorpha</taxon>
        <taxon>Tylenchoidea</taxon>
        <taxon>Heteroderidae</taxon>
        <taxon>Heteroderinae</taxon>
        <taxon>Heterodera</taxon>
    </lineage>
</organism>
<evidence type="ECO:0000313" key="5">
    <source>
        <dbReference type="Proteomes" id="UP001620626"/>
    </source>
</evidence>
<dbReference type="PROSITE" id="PS50297">
    <property type="entry name" value="ANK_REP_REGION"/>
    <property type="match status" value="3"/>
</dbReference>
<dbReference type="SMART" id="SM00248">
    <property type="entry name" value="ANK"/>
    <property type="match status" value="6"/>
</dbReference>
<dbReference type="InterPro" id="IPR002110">
    <property type="entry name" value="Ankyrin_rpt"/>
</dbReference>
<dbReference type="AlphaFoldDB" id="A0ABD2IA96"/>
<protein>
    <submittedName>
        <fullName evidence="4">Uncharacterized protein</fullName>
    </submittedName>
</protein>
<comment type="caution">
    <text evidence="4">The sequence shown here is derived from an EMBL/GenBank/DDBJ whole genome shotgun (WGS) entry which is preliminary data.</text>
</comment>
<gene>
    <name evidence="4" type="ORF">niasHT_032629</name>
</gene>
<dbReference type="Proteomes" id="UP001620626">
    <property type="component" value="Unassembled WGS sequence"/>
</dbReference>
<evidence type="ECO:0000256" key="1">
    <source>
        <dbReference type="ARBA" id="ARBA00022737"/>
    </source>
</evidence>
<keyword evidence="5" id="KW-1185">Reference proteome</keyword>
<dbReference type="Pfam" id="PF12796">
    <property type="entry name" value="Ank_2"/>
    <property type="match status" value="2"/>
</dbReference>
<keyword evidence="2 3" id="KW-0040">ANK repeat</keyword>
<proteinExistence type="predicted"/>
<dbReference type="InterPro" id="IPR051165">
    <property type="entry name" value="Multifunctional_ANK_Repeat"/>
</dbReference>
<evidence type="ECO:0000313" key="4">
    <source>
        <dbReference type="EMBL" id="KAL3076032.1"/>
    </source>
</evidence>
<reference evidence="4 5" key="1">
    <citation type="submission" date="2024-10" db="EMBL/GenBank/DDBJ databases">
        <authorList>
            <person name="Kim D."/>
        </authorList>
    </citation>
    <scope>NUCLEOTIDE SEQUENCE [LARGE SCALE GENOMIC DNA]</scope>
    <source>
        <strain evidence="4">BH-2024</strain>
    </source>
</reference>
<feature type="repeat" description="ANK" evidence="3">
    <location>
        <begin position="194"/>
        <end position="226"/>
    </location>
</feature>
<accession>A0ABD2IA96</accession>
<feature type="repeat" description="ANK" evidence="3">
    <location>
        <begin position="262"/>
        <end position="294"/>
    </location>
</feature>
<dbReference type="Gene3D" id="1.25.40.20">
    <property type="entry name" value="Ankyrin repeat-containing domain"/>
    <property type="match status" value="1"/>
</dbReference>
<name>A0ABD2IA96_9BILA</name>
<dbReference type="EMBL" id="JBICBT010001264">
    <property type="protein sequence ID" value="KAL3076032.1"/>
    <property type="molecule type" value="Genomic_DNA"/>
</dbReference>
<dbReference type="InterPro" id="IPR036770">
    <property type="entry name" value="Ankyrin_rpt-contain_sf"/>
</dbReference>
<dbReference type="PANTHER" id="PTHR24123:SF33">
    <property type="entry name" value="PROTEIN HOS4"/>
    <property type="match status" value="1"/>
</dbReference>
<feature type="repeat" description="ANK" evidence="3">
    <location>
        <begin position="161"/>
        <end position="193"/>
    </location>
</feature>
<evidence type="ECO:0000256" key="3">
    <source>
        <dbReference type="PROSITE-ProRule" id="PRU00023"/>
    </source>
</evidence>
<dbReference type="SUPFAM" id="SSF48403">
    <property type="entry name" value="Ankyrin repeat"/>
    <property type="match status" value="1"/>
</dbReference>
<dbReference type="PROSITE" id="PS50088">
    <property type="entry name" value="ANK_REPEAT"/>
    <property type="match status" value="3"/>
</dbReference>
<dbReference type="PANTHER" id="PTHR24123">
    <property type="entry name" value="ANKYRIN REPEAT-CONTAINING"/>
    <property type="match status" value="1"/>
</dbReference>
<evidence type="ECO:0000256" key="2">
    <source>
        <dbReference type="ARBA" id="ARBA00023043"/>
    </source>
</evidence>
<keyword evidence="1" id="KW-0677">Repeat</keyword>